<dbReference type="Gene3D" id="3.30.70.260">
    <property type="match status" value="1"/>
</dbReference>
<dbReference type="PANTHER" id="PTHR30239:SF0">
    <property type="entry name" value="ACETOLACTATE SYNTHASE SMALL SUBUNIT 1, CHLOROPLASTIC"/>
    <property type="match status" value="1"/>
</dbReference>
<dbReference type="EMBL" id="VDUZ01000008">
    <property type="protein sequence ID" value="TXL77535.1"/>
    <property type="molecule type" value="Genomic_DNA"/>
</dbReference>
<dbReference type="PANTHER" id="PTHR30239">
    <property type="entry name" value="ACETOLACTATE SYNTHASE SMALL SUBUNIT"/>
    <property type="match status" value="1"/>
</dbReference>
<dbReference type="UniPathway" id="UPA00049">
    <property type="reaction ID" value="UER00059"/>
</dbReference>
<dbReference type="NCBIfam" id="TIGR00119">
    <property type="entry name" value="acolac_sm"/>
    <property type="match status" value="1"/>
</dbReference>
<comment type="caution">
    <text evidence="10">The sequence shown here is derived from an EMBL/GenBank/DDBJ whole genome shotgun (WGS) entry which is preliminary data.</text>
</comment>
<evidence type="ECO:0000259" key="9">
    <source>
        <dbReference type="PROSITE" id="PS51671"/>
    </source>
</evidence>
<keyword evidence="6 8" id="KW-0100">Branched-chain amino acid biosynthesis</keyword>
<keyword evidence="11" id="KW-1185">Reference proteome</keyword>
<evidence type="ECO:0000256" key="2">
    <source>
        <dbReference type="ARBA" id="ARBA00005025"/>
    </source>
</evidence>
<dbReference type="EC" id="2.2.1.6" evidence="8"/>
<evidence type="ECO:0000256" key="4">
    <source>
        <dbReference type="ARBA" id="ARBA00011744"/>
    </source>
</evidence>
<evidence type="ECO:0000313" key="10">
    <source>
        <dbReference type="EMBL" id="TXL77535.1"/>
    </source>
</evidence>
<comment type="function">
    <text evidence="8">Catalyzes the conversion of 2 pyruvate molecules into acetolactate in the first common step of the biosynthetic pathway of the branched-amino acids such as leucine, isoleucine, and valine.</text>
</comment>
<feature type="domain" description="ACT" evidence="9">
    <location>
        <begin position="9"/>
        <end position="84"/>
    </location>
</feature>
<dbReference type="GO" id="GO:0003984">
    <property type="term" value="F:acetolactate synthase activity"/>
    <property type="evidence" value="ECO:0007669"/>
    <property type="project" value="UniProtKB-UniRule"/>
</dbReference>
<comment type="similarity">
    <text evidence="3 8">Belongs to the acetolactate synthase small subunit family.</text>
</comment>
<dbReference type="PROSITE" id="PS51671">
    <property type="entry name" value="ACT"/>
    <property type="match status" value="1"/>
</dbReference>
<protein>
    <recommendedName>
        <fullName evidence="8">Acetolactate synthase small subunit</fullName>
        <shortName evidence="8">AHAS</shortName>
        <shortName evidence="8">ALS</shortName>
        <ecNumber evidence="8">2.2.1.6</ecNumber>
    </recommendedName>
    <alternativeName>
        <fullName evidence="8">Acetohydroxy-acid synthase small subunit</fullName>
    </alternativeName>
</protein>
<dbReference type="InterPro" id="IPR054480">
    <property type="entry name" value="AHAS_small-like_ACT"/>
</dbReference>
<dbReference type="InterPro" id="IPR045865">
    <property type="entry name" value="ACT-like_dom_sf"/>
</dbReference>
<dbReference type="InterPro" id="IPR002912">
    <property type="entry name" value="ACT_dom"/>
</dbReference>
<accession>A0A5C8PR68</accession>
<dbReference type="GO" id="GO:0009099">
    <property type="term" value="P:L-valine biosynthetic process"/>
    <property type="evidence" value="ECO:0007669"/>
    <property type="project" value="UniProtKB-UniRule"/>
</dbReference>
<evidence type="ECO:0000313" key="11">
    <source>
        <dbReference type="Proteomes" id="UP000321638"/>
    </source>
</evidence>
<dbReference type="GO" id="GO:0009097">
    <property type="term" value="P:isoleucine biosynthetic process"/>
    <property type="evidence" value="ECO:0007669"/>
    <property type="project" value="UniProtKB-UniRule"/>
</dbReference>
<proteinExistence type="inferred from homology"/>
<dbReference type="UniPathway" id="UPA00047">
    <property type="reaction ID" value="UER00055"/>
</dbReference>
<dbReference type="InterPro" id="IPR039557">
    <property type="entry name" value="AHAS_ACT"/>
</dbReference>
<comment type="pathway">
    <text evidence="1 8">Amino-acid biosynthesis; L-isoleucine biosynthesis; L-isoleucine from 2-oxobutanoate: step 1/4.</text>
</comment>
<dbReference type="FunFam" id="3.30.70.1150:FF:000001">
    <property type="entry name" value="Acetolactate synthase small subunit"/>
    <property type="match status" value="1"/>
</dbReference>
<comment type="catalytic activity">
    <reaction evidence="7 8">
        <text>2 pyruvate + H(+) = (2S)-2-acetolactate + CO2</text>
        <dbReference type="Rhea" id="RHEA:25249"/>
        <dbReference type="ChEBI" id="CHEBI:15361"/>
        <dbReference type="ChEBI" id="CHEBI:15378"/>
        <dbReference type="ChEBI" id="CHEBI:16526"/>
        <dbReference type="ChEBI" id="CHEBI:58476"/>
        <dbReference type="EC" id="2.2.1.6"/>
    </reaction>
</comment>
<dbReference type="OrthoDB" id="9787365at2"/>
<dbReference type="Gene3D" id="3.30.70.1150">
    <property type="entry name" value="ACT-like. Chain A, domain 2"/>
    <property type="match status" value="1"/>
</dbReference>
<dbReference type="GO" id="GO:1990610">
    <property type="term" value="F:acetolactate synthase regulator activity"/>
    <property type="evidence" value="ECO:0007669"/>
    <property type="project" value="UniProtKB-UniRule"/>
</dbReference>
<evidence type="ECO:0000256" key="3">
    <source>
        <dbReference type="ARBA" id="ARBA00006341"/>
    </source>
</evidence>
<gene>
    <name evidence="10" type="primary">ilvN</name>
    <name evidence="10" type="ORF">FHP25_08880</name>
</gene>
<comment type="pathway">
    <text evidence="2 8">Amino-acid biosynthesis; L-valine biosynthesis; L-valine from pyruvate: step 1/4.</text>
</comment>
<evidence type="ECO:0000256" key="6">
    <source>
        <dbReference type="ARBA" id="ARBA00023304"/>
    </source>
</evidence>
<evidence type="ECO:0000256" key="1">
    <source>
        <dbReference type="ARBA" id="ARBA00004974"/>
    </source>
</evidence>
<dbReference type="FunFam" id="3.30.70.260:FF:000001">
    <property type="entry name" value="Acetolactate synthase, small subunit"/>
    <property type="match status" value="1"/>
</dbReference>
<evidence type="ECO:0000256" key="8">
    <source>
        <dbReference type="RuleBase" id="RU368092"/>
    </source>
</evidence>
<keyword evidence="5 8" id="KW-0028">Amino-acid biosynthesis</keyword>
<dbReference type="AlphaFoldDB" id="A0A5C8PR68"/>
<name>A0A5C8PR68_9HYPH</name>
<dbReference type="RefSeq" id="WP_147846575.1">
    <property type="nucleotide sequence ID" value="NZ_VDUZ01000008.1"/>
</dbReference>
<dbReference type="CDD" id="cd04878">
    <property type="entry name" value="ACT_AHAS"/>
    <property type="match status" value="1"/>
</dbReference>
<comment type="subunit">
    <text evidence="4 8">Dimer of large and small chains.</text>
</comment>
<dbReference type="SUPFAM" id="SSF55021">
    <property type="entry name" value="ACT-like"/>
    <property type="match status" value="2"/>
</dbReference>
<dbReference type="InterPro" id="IPR027271">
    <property type="entry name" value="Acetolactate_synth/TF_NikR_C"/>
</dbReference>
<dbReference type="Pfam" id="PF22629">
    <property type="entry name" value="ACT_AHAS_ss"/>
    <property type="match status" value="1"/>
</dbReference>
<dbReference type="InterPro" id="IPR019455">
    <property type="entry name" value="Acetolactate_synth_ssu_C"/>
</dbReference>
<dbReference type="GO" id="GO:0005829">
    <property type="term" value="C:cytosol"/>
    <property type="evidence" value="ECO:0007669"/>
    <property type="project" value="TreeGrafter"/>
</dbReference>
<keyword evidence="8 10" id="KW-0808">Transferase</keyword>
<dbReference type="Proteomes" id="UP000321638">
    <property type="component" value="Unassembled WGS sequence"/>
</dbReference>
<reference evidence="10 11" key="1">
    <citation type="submission" date="2019-06" db="EMBL/GenBank/DDBJ databases">
        <title>New taxonomy in bacterial strain CC-CFT640, isolated from vineyard.</title>
        <authorList>
            <person name="Lin S.-Y."/>
            <person name="Tsai C.-F."/>
            <person name="Young C.-C."/>
        </authorList>
    </citation>
    <scope>NUCLEOTIDE SEQUENCE [LARGE SCALE GENOMIC DNA]</scope>
    <source>
        <strain evidence="10 11">CC-CFT640</strain>
    </source>
</reference>
<sequence>MSPNQERHTIAVLVDNEPGVLARVIGLFSGRGYNIESLTVSETDVRKHLSRITIVTSGTPMVIEQIKAQLDRLVPIHKVSDLTLEGPSVERELALVKVRSAGEKRVEALRIADVFRAHVVDMTNESAVFELTGAPSKLDSFVGLMESLGLVEVCRTGVAAMRRGPEGI</sequence>
<dbReference type="NCBIfam" id="NF008864">
    <property type="entry name" value="PRK11895.1"/>
    <property type="match status" value="1"/>
</dbReference>
<dbReference type="InterPro" id="IPR004789">
    <property type="entry name" value="Acetalactate_synth_ssu"/>
</dbReference>
<dbReference type="Pfam" id="PF10369">
    <property type="entry name" value="ALS_ss_C"/>
    <property type="match status" value="1"/>
</dbReference>
<evidence type="ECO:0000256" key="5">
    <source>
        <dbReference type="ARBA" id="ARBA00022605"/>
    </source>
</evidence>
<organism evidence="10 11">
    <name type="scientific">Vineibacter terrae</name>
    <dbReference type="NCBI Taxonomy" id="2586908"/>
    <lineage>
        <taxon>Bacteria</taxon>
        <taxon>Pseudomonadati</taxon>
        <taxon>Pseudomonadota</taxon>
        <taxon>Alphaproteobacteria</taxon>
        <taxon>Hyphomicrobiales</taxon>
        <taxon>Vineibacter</taxon>
    </lineage>
</organism>
<evidence type="ECO:0000256" key="7">
    <source>
        <dbReference type="ARBA" id="ARBA00048670"/>
    </source>
</evidence>